<dbReference type="PANTHER" id="PTHR43464">
    <property type="entry name" value="METHYLTRANSFERASE"/>
    <property type="match status" value="1"/>
</dbReference>
<dbReference type="EMBL" id="PZZN01000003">
    <property type="protein sequence ID" value="PTM44546.1"/>
    <property type="molecule type" value="Genomic_DNA"/>
</dbReference>
<dbReference type="InterPro" id="IPR008715">
    <property type="entry name" value="SAM-MeTfrase_NodS-like"/>
</dbReference>
<dbReference type="Gene3D" id="3.40.50.150">
    <property type="entry name" value="Vaccinia Virus protein VP39"/>
    <property type="match status" value="1"/>
</dbReference>
<dbReference type="Pfam" id="PF05401">
    <property type="entry name" value="NodS"/>
    <property type="match status" value="1"/>
</dbReference>
<evidence type="ECO:0000256" key="2">
    <source>
        <dbReference type="ARBA" id="ARBA00022679"/>
    </source>
</evidence>
<dbReference type="RefSeq" id="WP_107933195.1">
    <property type="nucleotide sequence ID" value="NZ_PZZN01000003.1"/>
</dbReference>
<dbReference type="Proteomes" id="UP000240996">
    <property type="component" value="Unassembled WGS sequence"/>
</dbReference>
<proteinExistence type="predicted"/>
<accession>A0A2T4YMA5</accession>
<organism evidence="4 5">
    <name type="scientific">Sphingomonas aerolata</name>
    <dbReference type="NCBI Taxonomy" id="185951"/>
    <lineage>
        <taxon>Bacteria</taxon>
        <taxon>Pseudomonadati</taxon>
        <taxon>Pseudomonadota</taxon>
        <taxon>Alphaproteobacteria</taxon>
        <taxon>Sphingomonadales</taxon>
        <taxon>Sphingomonadaceae</taxon>
        <taxon>Sphingomonas</taxon>
    </lineage>
</organism>
<sequence>MRPDHSLDARYFDDVFTGDDDPWSLASSPYESAKFDATIAELDDRRYSSALEIGCAHGVLTARLAPLCDTLTSIDISLRAVELARSRCAALPNVTIARCGFPAETPDGAFDLVVLSEVVYYWDDADIERAAAAIRASATPDCRIILVHWTGDTDYPQTGDAAVTKLRDRLGGVAVERAERKDAYRLDLWSLR</sequence>
<dbReference type="InterPro" id="IPR029063">
    <property type="entry name" value="SAM-dependent_MTases_sf"/>
</dbReference>
<dbReference type="GO" id="GO:0008757">
    <property type="term" value="F:S-adenosylmethionine-dependent methyltransferase activity"/>
    <property type="evidence" value="ECO:0007669"/>
    <property type="project" value="InterPro"/>
</dbReference>
<dbReference type="PANTHER" id="PTHR43464:SF19">
    <property type="entry name" value="UBIQUINONE BIOSYNTHESIS O-METHYLTRANSFERASE, MITOCHONDRIAL"/>
    <property type="match status" value="1"/>
</dbReference>
<reference evidence="4 5" key="1">
    <citation type="submission" date="2018-04" db="EMBL/GenBank/DDBJ databases">
        <title>Genomic Encyclopedia of Type Strains, Phase III (KMG-III): the genomes of soil and plant-associated and newly described type strains.</title>
        <authorList>
            <person name="Whitman W."/>
        </authorList>
    </citation>
    <scope>NUCLEOTIDE SEQUENCE [LARGE SCALE GENOMIC DNA]</scope>
    <source>
        <strain evidence="4 5">NW12</strain>
    </source>
</reference>
<evidence type="ECO:0000256" key="1">
    <source>
        <dbReference type="ARBA" id="ARBA00022603"/>
    </source>
</evidence>
<dbReference type="CDD" id="cd02440">
    <property type="entry name" value="AdoMet_MTases"/>
    <property type="match status" value="1"/>
</dbReference>
<gene>
    <name evidence="4" type="ORF">C8J24_2753</name>
</gene>
<keyword evidence="3" id="KW-0949">S-adenosyl-L-methionine</keyword>
<evidence type="ECO:0000256" key="3">
    <source>
        <dbReference type="ARBA" id="ARBA00022691"/>
    </source>
</evidence>
<dbReference type="SUPFAM" id="SSF53335">
    <property type="entry name" value="S-adenosyl-L-methionine-dependent methyltransferases"/>
    <property type="match status" value="1"/>
</dbReference>
<name>A0A2T4YMA5_9SPHN</name>
<keyword evidence="2" id="KW-0808">Transferase</keyword>
<dbReference type="GO" id="GO:0032259">
    <property type="term" value="P:methylation"/>
    <property type="evidence" value="ECO:0007669"/>
    <property type="project" value="UniProtKB-KW"/>
</dbReference>
<dbReference type="GO" id="GO:0009312">
    <property type="term" value="P:oligosaccharide biosynthetic process"/>
    <property type="evidence" value="ECO:0007669"/>
    <property type="project" value="InterPro"/>
</dbReference>
<evidence type="ECO:0000313" key="4">
    <source>
        <dbReference type="EMBL" id="PTM44546.1"/>
    </source>
</evidence>
<keyword evidence="1" id="KW-0489">Methyltransferase</keyword>
<dbReference type="AlphaFoldDB" id="A0A2T4YMA5"/>
<protein>
    <submittedName>
        <fullName evidence="4">Nodulation protein S (NodS)</fullName>
    </submittedName>
</protein>
<comment type="caution">
    <text evidence="4">The sequence shown here is derived from an EMBL/GenBank/DDBJ whole genome shotgun (WGS) entry which is preliminary data.</text>
</comment>
<keyword evidence="5" id="KW-1185">Reference proteome</keyword>
<evidence type="ECO:0000313" key="5">
    <source>
        <dbReference type="Proteomes" id="UP000240996"/>
    </source>
</evidence>